<dbReference type="Proteomes" id="UP000254794">
    <property type="component" value="Unassembled WGS sequence"/>
</dbReference>
<feature type="domain" description="HTH lysR-type" evidence="5">
    <location>
        <begin position="1"/>
        <end position="58"/>
    </location>
</feature>
<dbReference type="OrthoDB" id="5297026at2"/>
<dbReference type="Pfam" id="PF00126">
    <property type="entry name" value="HTH_1"/>
    <property type="match status" value="1"/>
</dbReference>
<dbReference type="GO" id="GO:0003677">
    <property type="term" value="F:DNA binding"/>
    <property type="evidence" value="ECO:0007669"/>
    <property type="project" value="UniProtKB-KW"/>
</dbReference>
<evidence type="ECO:0000313" key="6">
    <source>
        <dbReference type="EMBL" id="STX81220.1"/>
    </source>
</evidence>
<dbReference type="AlphaFoldDB" id="A0A378KA70"/>
<evidence type="ECO:0000259" key="5">
    <source>
        <dbReference type="PROSITE" id="PS50931"/>
    </source>
</evidence>
<dbReference type="SUPFAM" id="SSF46785">
    <property type="entry name" value="Winged helix' DNA-binding domain"/>
    <property type="match status" value="1"/>
</dbReference>
<keyword evidence="7" id="KW-1185">Reference proteome</keyword>
<accession>A0A378KA70</accession>
<keyword evidence="2" id="KW-0805">Transcription regulation</keyword>
<dbReference type="Gene3D" id="1.10.10.10">
    <property type="entry name" value="Winged helix-like DNA-binding domain superfamily/Winged helix DNA-binding domain"/>
    <property type="match status" value="1"/>
</dbReference>
<protein>
    <submittedName>
        <fullName evidence="6">LysR family transcriptional regulator</fullName>
    </submittedName>
</protein>
<keyword evidence="4" id="KW-0804">Transcription</keyword>
<dbReference type="InterPro" id="IPR036390">
    <property type="entry name" value="WH_DNA-bd_sf"/>
</dbReference>
<dbReference type="PANTHER" id="PTHR30346">
    <property type="entry name" value="TRANSCRIPTIONAL DUAL REGULATOR HCAR-RELATED"/>
    <property type="match status" value="1"/>
</dbReference>
<dbReference type="RefSeq" id="WP_115332635.1">
    <property type="nucleotide sequence ID" value="NZ_CAAAHP010000005.1"/>
</dbReference>
<organism evidence="6 7">
    <name type="scientific">Legionella busanensis</name>
    <dbReference type="NCBI Taxonomy" id="190655"/>
    <lineage>
        <taxon>Bacteria</taxon>
        <taxon>Pseudomonadati</taxon>
        <taxon>Pseudomonadota</taxon>
        <taxon>Gammaproteobacteria</taxon>
        <taxon>Legionellales</taxon>
        <taxon>Legionellaceae</taxon>
        <taxon>Legionella</taxon>
    </lineage>
</organism>
<dbReference type="Pfam" id="PF03466">
    <property type="entry name" value="LysR_substrate"/>
    <property type="match status" value="1"/>
</dbReference>
<evidence type="ECO:0000256" key="3">
    <source>
        <dbReference type="ARBA" id="ARBA00023125"/>
    </source>
</evidence>
<evidence type="ECO:0000256" key="1">
    <source>
        <dbReference type="ARBA" id="ARBA00009437"/>
    </source>
</evidence>
<dbReference type="GO" id="GO:0032993">
    <property type="term" value="C:protein-DNA complex"/>
    <property type="evidence" value="ECO:0007669"/>
    <property type="project" value="TreeGrafter"/>
</dbReference>
<evidence type="ECO:0000313" key="7">
    <source>
        <dbReference type="Proteomes" id="UP000254794"/>
    </source>
</evidence>
<reference evidence="6 7" key="1">
    <citation type="submission" date="2018-06" db="EMBL/GenBank/DDBJ databases">
        <authorList>
            <consortium name="Pathogen Informatics"/>
            <person name="Doyle S."/>
        </authorList>
    </citation>
    <scope>NUCLEOTIDE SEQUENCE [LARGE SCALE GENOMIC DNA]</scope>
    <source>
        <strain evidence="6 7">NCTC13316</strain>
    </source>
</reference>
<dbReference type="SUPFAM" id="SSF53850">
    <property type="entry name" value="Periplasmic binding protein-like II"/>
    <property type="match status" value="1"/>
</dbReference>
<proteinExistence type="inferred from homology"/>
<dbReference type="FunFam" id="1.10.10.10:FF:000001">
    <property type="entry name" value="LysR family transcriptional regulator"/>
    <property type="match status" value="1"/>
</dbReference>
<comment type="similarity">
    <text evidence="1">Belongs to the LysR transcriptional regulatory family.</text>
</comment>
<dbReference type="PRINTS" id="PR00039">
    <property type="entry name" value="HTHLYSR"/>
</dbReference>
<dbReference type="PROSITE" id="PS50931">
    <property type="entry name" value="HTH_LYSR"/>
    <property type="match status" value="1"/>
</dbReference>
<gene>
    <name evidence="6" type="primary">cynR_3</name>
    <name evidence="6" type="ORF">NCTC13316_03087</name>
</gene>
<name>A0A378KA70_9GAMM</name>
<dbReference type="Gene3D" id="3.40.190.290">
    <property type="match status" value="1"/>
</dbReference>
<dbReference type="CDD" id="cd05466">
    <property type="entry name" value="PBP2_LTTR_substrate"/>
    <property type="match status" value="1"/>
</dbReference>
<dbReference type="PANTHER" id="PTHR30346:SF28">
    <property type="entry name" value="HTH-TYPE TRANSCRIPTIONAL REGULATOR CYNR"/>
    <property type="match status" value="1"/>
</dbReference>
<dbReference type="GO" id="GO:0003700">
    <property type="term" value="F:DNA-binding transcription factor activity"/>
    <property type="evidence" value="ECO:0007669"/>
    <property type="project" value="InterPro"/>
</dbReference>
<sequence length="292" mass="33560">MELRHLRYLLAVYEQRNFTRASELLYVSQPTLSQQIRDLEEELGCLLFHREYHQLIPTDAAEIACNYAKEALGVVQELKNSLLEMQGLRRGCLKLGVIQTFNAFYLSEILSQFLEKWPEIDIEVEELANNDISKAILAGRLHLGIGFTASDNRMHKHKLYDEDILIACNTRHRFAQYSEINIQELADEMFLTLPQQFNIRQWVDELMAKHRAVPRRIIEFNTIIAILGALHKINGVAILPAVTKRALPNKGLHFARLLPALPMRSVSLHRLPSSNCIPLVSAFEQHLLLSFK</sequence>
<evidence type="ECO:0000256" key="4">
    <source>
        <dbReference type="ARBA" id="ARBA00023163"/>
    </source>
</evidence>
<dbReference type="InterPro" id="IPR000847">
    <property type="entry name" value="LysR_HTH_N"/>
</dbReference>
<keyword evidence="3" id="KW-0238">DNA-binding</keyword>
<dbReference type="EMBL" id="UGOD01000002">
    <property type="protein sequence ID" value="STX81220.1"/>
    <property type="molecule type" value="Genomic_DNA"/>
</dbReference>
<evidence type="ECO:0000256" key="2">
    <source>
        <dbReference type="ARBA" id="ARBA00023015"/>
    </source>
</evidence>
<dbReference type="InterPro" id="IPR005119">
    <property type="entry name" value="LysR_subst-bd"/>
</dbReference>
<dbReference type="InterPro" id="IPR036388">
    <property type="entry name" value="WH-like_DNA-bd_sf"/>
</dbReference>